<comment type="subcellular location">
    <subcellularLocation>
        <location evidence="2">Cytoplasm</location>
    </subcellularLocation>
    <subcellularLocation>
        <location evidence="1">Nucleus</location>
    </subcellularLocation>
</comment>
<comment type="similarity">
    <text evidence="4">Belongs to the ubiquitin conjugation factor E4 family.</text>
</comment>
<sequence>MSELTPDEIRRRRLARLGGGSSSSSNSSSSTPTSSKSVQETSQSQSPPVAQSPSSSPLMPSGASNVVRRLPDTPPMEGDQAMSDSVTQEAQSMDTDNFTQSMDMDLESCEKSTLSQMDVDSGIETQEMEDVERKERKVLSQKESSVTGEVTEDQLVTTVCRIFRTSWKEKGRDLIFLPQLSQEFQQDPQQVYIDLKDLINQILIEVLTNHCRGENRLPSLTADGLQPRLSTSNNKGYSPSPPSFSLSVPSPSSTAGDSGSERFNIEDCKETEMLNYLMECFDRVSMEERNTPKKSSQPPLSSVLNDIRTQCACHAALVLQGAFTQPRISSKPSWIVPYQLCRVLPRGFLYELVHVTNQDEATFTAVFTPVLLGLAQAVQRCGLDSDNFKYPLMALSELCEIKLGSRRPICTLMTSLPCWLPKPITNAVGRELQRLSFLGSFFSLSVFAEDDSRLVDKYFSGAVTVDNCRLINATLQTSLETARNELFKVLHCILVNSETREAGLDYIANVINKNHKKAQMQADDSLLCNDGFMLNFLHVLQQLSVKIKLDKVDPVYLHHAKCRIDLSQDTRLKATVQEVSDWKKSIDAWSDPKFTTECYFLTLHCQHLALLPCTRHYTRRVRALRELGRMIEELMAQEVNWKGTPLAKRNRQLLEKWKTQHKKLVRAKACADAGLLDESLLRRCLSFYGSVVQFLTSLMTTKKGAEITLPLPQEVPMLYASLPDYYAEDIAETLLFILQHMPHVLEDTSLPDIVTFIIMIVCSSHYLSNPYLVAKFVELMFVVNPAIHDRTRNVHNMIVNHPLAALHLAPALMRFYTDVETTGSSNEFYDKFSIRYHISIIFKSLWNIPLHQQAIIQETISGKDFVRFVNMLMNDTTFLLDESLDCLKRIHEVQELIKNKEIWDKMTQDEQEGKRRQLSTDERQVRSYLTLAGETLDMFHYLTQKITEPFLRPELAVRLAAMLNFNLQQLCGPKCNDLRVENKEKYGFEPKKLLDQLTDIYLHFSDCPKFAEAVAADERSYRKEVFDVALGVMSRANIKIESDIQRFRDLASVVDKIVISNLKKDIDFEDAPDEFKDPLMDTLMTDPVLLHTSGNIMDRPIIERHLLNSSTDPFNRQALDSEDLQPMPELKARIQQWMRQTQMLKRKQDK</sequence>
<proteinExistence type="inferred from homology"/>
<feature type="domain" description="U-box" evidence="10">
    <location>
        <begin position="1070"/>
        <end position="1144"/>
    </location>
</feature>
<dbReference type="SMART" id="SM00504">
    <property type="entry name" value="Ubox"/>
    <property type="match status" value="1"/>
</dbReference>
<feature type="compositionally biased region" description="Polar residues" evidence="9">
    <location>
        <begin position="228"/>
        <end position="237"/>
    </location>
</feature>
<dbReference type="PROSITE" id="PS51698">
    <property type="entry name" value="U_BOX"/>
    <property type="match status" value="1"/>
</dbReference>
<accession>A0ABM0GU16</accession>
<feature type="region of interest" description="Disordered" evidence="9">
    <location>
        <begin position="1"/>
        <end position="92"/>
    </location>
</feature>
<protein>
    <submittedName>
        <fullName evidence="12">Ubiquitin conjugation factor E4 B</fullName>
    </submittedName>
</protein>
<keyword evidence="8" id="KW-0539">Nucleus</keyword>
<dbReference type="Pfam" id="PF04564">
    <property type="entry name" value="U-box"/>
    <property type="match status" value="1"/>
</dbReference>
<evidence type="ECO:0000256" key="8">
    <source>
        <dbReference type="ARBA" id="ARBA00023242"/>
    </source>
</evidence>
<evidence type="ECO:0000256" key="2">
    <source>
        <dbReference type="ARBA" id="ARBA00004496"/>
    </source>
</evidence>
<evidence type="ECO:0000256" key="3">
    <source>
        <dbReference type="ARBA" id="ARBA00004906"/>
    </source>
</evidence>
<evidence type="ECO:0000256" key="7">
    <source>
        <dbReference type="ARBA" id="ARBA00022786"/>
    </source>
</evidence>
<dbReference type="InterPro" id="IPR013083">
    <property type="entry name" value="Znf_RING/FYVE/PHD"/>
</dbReference>
<dbReference type="RefSeq" id="XP_002737351.1">
    <property type="nucleotide sequence ID" value="XM_002737305.2"/>
</dbReference>
<feature type="compositionally biased region" description="Low complexity" evidence="9">
    <location>
        <begin position="22"/>
        <end position="57"/>
    </location>
</feature>
<dbReference type="Gene3D" id="3.30.40.10">
    <property type="entry name" value="Zinc/RING finger domain, C3HC4 (zinc finger)"/>
    <property type="match status" value="1"/>
</dbReference>
<feature type="compositionally biased region" description="Polar residues" evidence="9">
    <location>
        <begin position="82"/>
        <end position="92"/>
    </location>
</feature>
<comment type="pathway">
    <text evidence="3">Protein modification; protein ubiquitination.</text>
</comment>
<dbReference type="InterPro" id="IPR045132">
    <property type="entry name" value="UBE4"/>
</dbReference>
<gene>
    <name evidence="12" type="primary">UBE4B</name>
</gene>
<organism evidence="11 12">
    <name type="scientific">Saccoglossus kowalevskii</name>
    <name type="common">Acorn worm</name>
    <dbReference type="NCBI Taxonomy" id="10224"/>
    <lineage>
        <taxon>Eukaryota</taxon>
        <taxon>Metazoa</taxon>
        <taxon>Hemichordata</taxon>
        <taxon>Enteropneusta</taxon>
        <taxon>Harrimaniidae</taxon>
        <taxon>Saccoglossus</taxon>
    </lineage>
</organism>
<keyword evidence="6" id="KW-0808">Transferase</keyword>
<keyword evidence="7" id="KW-0833">Ubl conjugation pathway</keyword>
<dbReference type="SUPFAM" id="SSF57850">
    <property type="entry name" value="RING/U-box"/>
    <property type="match status" value="1"/>
</dbReference>
<evidence type="ECO:0000313" key="12">
    <source>
        <dbReference type="RefSeq" id="XP_002737351.1"/>
    </source>
</evidence>
<dbReference type="CDD" id="cd16658">
    <property type="entry name" value="RING-Ubox_UBE4B"/>
    <property type="match status" value="1"/>
</dbReference>
<feature type="region of interest" description="Disordered" evidence="9">
    <location>
        <begin position="218"/>
        <end position="262"/>
    </location>
</feature>
<name>A0ABM0GU16_SACKO</name>
<reference evidence="12" key="1">
    <citation type="submission" date="2025-08" db="UniProtKB">
        <authorList>
            <consortium name="RefSeq"/>
        </authorList>
    </citation>
    <scope>IDENTIFICATION</scope>
    <source>
        <tissue evidence="12">Testes</tissue>
    </source>
</reference>
<evidence type="ECO:0000313" key="11">
    <source>
        <dbReference type="Proteomes" id="UP000694865"/>
    </source>
</evidence>
<dbReference type="PANTHER" id="PTHR13931">
    <property type="entry name" value="UBIQUITINATION FACTOR E4"/>
    <property type="match status" value="1"/>
</dbReference>
<dbReference type="PANTHER" id="PTHR13931:SF2">
    <property type="entry name" value="UBIQUITIN CONJUGATION FACTOR E4 B"/>
    <property type="match status" value="1"/>
</dbReference>
<dbReference type="GeneID" id="100370074"/>
<feature type="compositionally biased region" description="Low complexity" evidence="9">
    <location>
        <begin position="243"/>
        <end position="253"/>
    </location>
</feature>
<evidence type="ECO:0000256" key="1">
    <source>
        <dbReference type="ARBA" id="ARBA00004123"/>
    </source>
</evidence>
<evidence type="ECO:0000256" key="4">
    <source>
        <dbReference type="ARBA" id="ARBA00007434"/>
    </source>
</evidence>
<keyword evidence="5" id="KW-0963">Cytoplasm</keyword>
<keyword evidence="11" id="KW-1185">Reference proteome</keyword>
<dbReference type="InterPro" id="IPR019474">
    <property type="entry name" value="Ub_conjug_fac_E4_core"/>
</dbReference>
<dbReference type="InterPro" id="IPR003613">
    <property type="entry name" value="Ubox_domain"/>
</dbReference>
<dbReference type="Proteomes" id="UP000694865">
    <property type="component" value="Unplaced"/>
</dbReference>
<evidence type="ECO:0000256" key="5">
    <source>
        <dbReference type="ARBA" id="ARBA00022490"/>
    </source>
</evidence>
<evidence type="ECO:0000256" key="9">
    <source>
        <dbReference type="SAM" id="MobiDB-lite"/>
    </source>
</evidence>
<dbReference type="Pfam" id="PF10408">
    <property type="entry name" value="Ufd2P_core"/>
    <property type="match status" value="1"/>
</dbReference>
<evidence type="ECO:0000256" key="6">
    <source>
        <dbReference type="ARBA" id="ARBA00022679"/>
    </source>
</evidence>
<evidence type="ECO:0000259" key="10">
    <source>
        <dbReference type="PROSITE" id="PS51698"/>
    </source>
</evidence>